<reference evidence="2" key="1">
    <citation type="journal article" date="2019" name="Microbiol. Resour. Announc.">
        <title>Draft Genome Sequences of Five Environmental Bacterial Isolates That Degrade Polyethylene Terephthalate Plastic.</title>
        <authorList>
            <person name="Leon-Zayas R."/>
            <person name="Roberts C."/>
            <person name="Vague M."/>
            <person name="Mellies J.L."/>
        </authorList>
    </citation>
    <scope>NUCLEOTIDE SEQUENCE</scope>
    <source>
        <strain evidence="2">13.2</strain>
    </source>
</reference>
<reference evidence="2" key="2">
    <citation type="submission" date="2024-05" db="EMBL/GenBank/DDBJ databases">
        <authorList>
            <person name="Mellies J."/>
            <person name="Newton I."/>
        </authorList>
    </citation>
    <scope>NUCLEOTIDE SEQUENCE</scope>
    <source>
        <strain evidence="2">13.2</strain>
    </source>
</reference>
<gene>
    <name evidence="2" type="ORF">ABH853_00655</name>
</gene>
<evidence type="ECO:0000313" key="2">
    <source>
        <dbReference type="EMBL" id="XBG31934.1"/>
    </source>
</evidence>
<feature type="domain" description="AAA" evidence="1">
    <location>
        <begin position="85"/>
        <end position="222"/>
    </location>
</feature>
<dbReference type="EMBL" id="CP157179">
    <property type="protein sequence ID" value="XBG31934.1"/>
    <property type="molecule type" value="Genomic_DNA"/>
</dbReference>
<evidence type="ECO:0000259" key="1">
    <source>
        <dbReference type="Pfam" id="PF13614"/>
    </source>
</evidence>
<dbReference type="AlphaFoldDB" id="A0AAU7BHE0"/>
<proteinExistence type="predicted"/>
<dbReference type="InterPro" id="IPR025669">
    <property type="entry name" value="AAA_dom"/>
</dbReference>
<dbReference type="Pfam" id="PF13614">
    <property type="entry name" value="AAA_31"/>
    <property type="match status" value="1"/>
</dbReference>
<protein>
    <submittedName>
        <fullName evidence="2">AAA family ATPase</fullName>
    </submittedName>
</protein>
<name>A0AAU7BHE0_9PSED</name>
<accession>A0AAU7BHE0</accession>
<sequence>MKDKQRRLLRKTRLKAKISATQAASLAFVEPRTWRAWESGETGEDKGAARSPSTAALWSFFARSGIKMPDFNAKATRKPSGIAFAIASYKGGVGKTPITLNVAACLVEQGHRVAIVTDDLVYRSAHEEGLRPAAGSLVSHIDFYDELDLITFPADVRQRRAEMRLRLATLQPHEEPFFRTQHRDELEALERKRRATEKLGELIARYDYVLIDMYRPTGLIRRFASLIAIVVDTNCSMSVRSAEKFAGDLRAVNCRQTTPGYFGLLTNCEAGDTSRGLEAFLADHFELDDSMVEKLLEEKHSACRRRELARAKIDALDFPKLRTELSRAYDVAIEMYELDADNPRTCDYYDSLMDFAPSSQAAREIRQLTDELVNWRLKPSTLPF</sequence>
<dbReference type="InterPro" id="IPR027417">
    <property type="entry name" value="P-loop_NTPase"/>
</dbReference>
<dbReference type="SUPFAM" id="SSF52540">
    <property type="entry name" value="P-loop containing nucleoside triphosphate hydrolases"/>
    <property type="match status" value="1"/>
</dbReference>
<dbReference type="Gene3D" id="3.40.50.300">
    <property type="entry name" value="P-loop containing nucleotide triphosphate hydrolases"/>
    <property type="match status" value="1"/>
</dbReference>
<organism evidence="2">
    <name type="scientific">Pseudomonas sp. 13.2</name>
    <dbReference type="NCBI Taxonomy" id="3144665"/>
    <lineage>
        <taxon>Bacteria</taxon>
        <taxon>Pseudomonadati</taxon>
        <taxon>Pseudomonadota</taxon>
        <taxon>Gammaproteobacteria</taxon>
        <taxon>Pseudomonadales</taxon>
        <taxon>Pseudomonadaceae</taxon>
        <taxon>Pseudomonas</taxon>
    </lineage>
</organism>